<dbReference type="EMBL" id="HBGA01141385">
    <property type="protein sequence ID" value="CAD9040680.1"/>
    <property type="molecule type" value="Transcribed_RNA"/>
</dbReference>
<organism evidence="3">
    <name type="scientific">Eutreptiella gymnastica</name>
    <dbReference type="NCBI Taxonomy" id="73025"/>
    <lineage>
        <taxon>Eukaryota</taxon>
        <taxon>Discoba</taxon>
        <taxon>Euglenozoa</taxon>
        <taxon>Euglenida</taxon>
        <taxon>Spirocuta</taxon>
        <taxon>Euglenophyceae</taxon>
        <taxon>Eutreptiales</taxon>
        <taxon>Eutreptiaceae</taxon>
        <taxon>Eutreptiella</taxon>
    </lineage>
</organism>
<sequence length="116" mass="12999">MGMCTLCALSLFSNSRAWERDMNGWGEGKQALVPGIGIYQVTPAQAHFDLDQRCKQNHNTSIKEREPRGMNCSAVLLGLWVHHHPLSPPPHQHVLDKIGSSRSKYTKAAKQYGDPY</sequence>
<protein>
    <submittedName>
        <fullName evidence="3">Uncharacterized protein</fullName>
    </submittedName>
</protein>
<reference evidence="3" key="1">
    <citation type="submission" date="2021-01" db="EMBL/GenBank/DDBJ databases">
        <authorList>
            <person name="Corre E."/>
            <person name="Pelletier E."/>
            <person name="Niang G."/>
            <person name="Scheremetjew M."/>
            <person name="Finn R."/>
            <person name="Kale V."/>
            <person name="Holt S."/>
            <person name="Cochrane G."/>
            <person name="Meng A."/>
            <person name="Brown T."/>
            <person name="Cohen L."/>
        </authorList>
    </citation>
    <scope>NUCLEOTIDE SEQUENCE</scope>
    <source>
        <strain evidence="3">NIES-381</strain>
    </source>
</reference>
<proteinExistence type="predicted"/>
<accession>A0A7S1JED6</accession>
<keyword evidence="2" id="KW-0732">Signal</keyword>
<feature type="chain" id="PRO_5030890371" evidence="2">
    <location>
        <begin position="18"/>
        <end position="116"/>
    </location>
</feature>
<evidence type="ECO:0000313" key="3">
    <source>
        <dbReference type="EMBL" id="CAD9040680.1"/>
    </source>
</evidence>
<name>A0A7S1JED6_9EUGL</name>
<feature type="region of interest" description="Disordered" evidence="1">
    <location>
        <begin position="91"/>
        <end position="116"/>
    </location>
</feature>
<evidence type="ECO:0000256" key="1">
    <source>
        <dbReference type="SAM" id="MobiDB-lite"/>
    </source>
</evidence>
<dbReference type="AlphaFoldDB" id="A0A7S1JED6"/>
<feature type="signal peptide" evidence="2">
    <location>
        <begin position="1"/>
        <end position="17"/>
    </location>
</feature>
<evidence type="ECO:0000256" key="2">
    <source>
        <dbReference type="SAM" id="SignalP"/>
    </source>
</evidence>
<gene>
    <name evidence="3" type="ORF">EGYM00392_LOCUS51849</name>
</gene>